<dbReference type="EMBL" id="NOXG01000014">
    <property type="protein sequence ID" value="PYD75115.1"/>
    <property type="molecule type" value="Genomic_DNA"/>
</dbReference>
<comment type="caution">
    <text evidence="2">The sequence shown here is derived from an EMBL/GenBank/DDBJ whole genome shotgun (WGS) entry which is preliminary data.</text>
</comment>
<evidence type="ECO:0000313" key="3">
    <source>
        <dbReference type="Proteomes" id="UP000247609"/>
    </source>
</evidence>
<dbReference type="AlphaFoldDB" id="A0A318Q8C7"/>
<dbReference type="Proteomes" id="UP000247609">
    <property type="component" value="Unassembled WGS sequence"/>
</dbReference>
<evidence type="ECO:0008006" key="5">
    <source>
        <dbReference type="Google" id="ProtNLM"/>
    </source>
</evidence>
<protein>
    <recommendedName>
        <fullName evidence="5">WXG100 family type VII secretion target</fullName>
    </recommendedName>
</protein>
<organism evidence="2 3">
    <name type="scientific">Novacetimonas pomaceti</name>
    <dbReference type="NCBI Taxonomy" id="2021998"/>
    <lineage>
        <taxon>Bacteria</taxon>
        <taxon>Pseudomonadati</taxon>
        <taxon>Pseudomonadota</taxon>
        <taxon>Alphaproteobacteria</taxon>
        <taxon>Acetobacterales</taxon>
        <taxon>Acetobacteraceae</taxon>
        <taxon>Novacetimonas</taxon>
    </lineage>
</organism>
<proteinExistence type="predicted"/>
<evidence type="ECO:0000313" key="1">
    <source>
        <dbReference type="EMBL" id="PYD47239.1"/>
    </source>
</evidence>
<dbReference type="RefSeq" id="WP_110531043.1">
    <property type="nucleotide sequence ID" value="NZ_JAHRDT010000014.1"/>
</dbReference>
<keyword evidence="4" id="KW-1185">Reference proteome</keyword>
<accession>A0A318Q8C7</accession>
<reference evidence="2 3" key="1">
    <citation type="submission" date="2017-07" db="EMBL/GenBank/DDBJ databases">
        <title>A draft genome sequence of Komagataeibacter sp. T5K1.</title>
        <authorList>
            <person name="Skraban J."/>
            <person name="Cleenwerck I."/>
            <person name="Vandamme P."/>
            <person name="Trcek J."/>
        </authorList>
    </citation>
    <scope>NUCLEOTIDE SEQUENCE [LARGE SCALE GENOMIC DNA]</scope>
    <source>
        <strain evidence="2 3">T5K1</strain>
    </source>
</reference>
<dbReference type="EMBL" id="PRCW01000087">
    <property type="protein sequence ID" value="PYD47239.1"/>
    <property type="molecule type" value="Genomic_DNA"/>
</dbReference>
<name>A0A318Q8C7_9PROT</name>
<dbReference type="Proteomes" id="UP000248116">
    <property type="component" value="Unassembled WGS sequence"/>
</dbReference>
<sequence>MSSLDDTYVQMGDFEQKLAEFSEVLARSLVDLTRQHEQAMAAWGNDRSAVAYNRSWEELSDALMKWSQGDAPAYLGFINQKRHILRQFLESGR</sequence>
<evidence type="ECO:0000313" key="2">
    <source>
        <dbReference type="EMBL" id="PYD75115.1"/>
    </source>
</evidence>
<gene>
    <name evidence="1" type="ORF">C3920_10985</name>
    <name evidence="2" type="ORF">CFR71_10905</name>
</gene>
<reference evidence="1 4" key="2">
    <citation type="submission" date="2018-02" db="EMBL/GenBank/DDBJ databases">
        <authorList>
            <person name="Skraban J."/>
            <person name="Trcek J."/>
        </authorList>
    </citation>
    <scope>NUCLEOTIDE SEQUENCE [LARGE SCALE GENOMIC DNA]</scope>
    <source>
        <strain evidence="1 4">AV446</strain>
    </source>
</reference>
<evidence type="ECO:0000313" key="4">
    <source>
        <dbReference type="Proteomes" id="UP000248116"/>
    </source>
</evidence>